<reference evidence="4" key="1">
    <citation type="journal article" date="2020" name="Syst. Appl. Microbiol.">
        <title>Streptomyces alkaliterrae sp. nov., isolated from an alkaline soil, and emended descriptions of Streptomyces alkaliphilus, Streptomyces calidiresistens and Streptomyces durbertensis.</title>
        <authorList>
            <person name="Swiecimska M."/>
            <person name="Golinska P."/>
            <person name="Nouioui I."/>
            <person name="Wypij M."/>
            <person name="Rai M."/>
            <person name="Sangal V."/>
            <person name="Goodfellow M."/>
        </authorList>
    </citation>
    <scope>NUCLEOTIDE SEQUENCE [LARGE SCALE GENOMIC DNA]</scope>
    <source>
        <strain evidence="4">DSM 104538</strain>
    </source>
</reference>
<dbReference type="SUPFAM" id="SSF53335">
    <property type="entry name" value="S-adenosyl-L-methionine-dependent methyltransferases"/>
    <property type="match status" value="1"/>
</dbReference>
<evidence type="ECO:0000256" key="1">
    <source>
        <dbReference type="SAM" id="MobiDB-lite"/>
    </source>
</evidence>
<feature type="region of interest" description="Disordered" evidence="1">
    <location>
        <begin position="240"/>
        <end position="263"/>
    </location>
</feature>
<protein>
    <submittedName>
        <fullName evidence="3">Class I SAM-dependent methyltransferase</fullName>
    </submittedName>
</protein>
<dbReference type="InterPro" id="IPR041698">
    <property type="entry name" value="Methyltransf_25"/>
</dbReference>
<keyword evidence="4" id="KW-1185">Reference proteome</keyword>
<dbReference type="Proteomes" id="UP000766698">
    <property type="component" value="Unassembled WGS sequence"/>
</dbReference>
<dbReference type="GO" id="GO:0032259">
    <property type="term" value="P:methylation"/>
    <property type="evidence" value="ECO:0007669"/>
    <property type="project" value="UniProtKB-KW"/>
</dbReference>
<dbReference type="CDD" id="cd02440">
    <property type="entry name" value="AdoMet_MTases"/>
    <property type="match status" value="1"/>
</dbReference>
<feature type="compositionally biased region" description="Basic and acidic residues" evidence="1">
    <location>
        <begin position="243"/>
        <end position="263"/>
    </location>
</feature>
<accession>A0ABR6EP71</accession>
<evidence type="ECO:0000313" key="4">
    <source>
        <dbReference type="Proteomes" id="UP000766698"/>
    </source>
</evidence>
<evidence type="ECO:0000313" key="3">
    <source>
        <dbReference type="EMBL" id="MBB1247141.1"/>
    </source>
</evidence>
<proteinExistence type="predicted"/>
<keyword evidence="3" id="KW-0489">Methyltransferase</keyword>
<dbReference type="Gene3D" id="3.40.50.150">
    <property type="entry name" value="Vaccinia Virus protein VP39"/>
    <property type="match status" value="1"/>
</dbReference>
<dbReference type="Pfam" id="PF13649">
    <property type="entry name" value="Methyltransf_25"/>
    <property type="match status" value="1"/>
</dbReference>
<comment type="caution">
    <text evidence="3">The sequence shown here is derived from an EMBL/GenBank/DDBJ whole genome shotgun (WGS) entry which is preliminary data.</text>
</comment>
<dbReference type="EMBL" id="WMLF01000794">
    <property type="protein sequence ID" value="MBB1247141.1"/>
    <property type="molecule type" value="Genomic_DNA"/>
</dbReference>
<gene>
    <name evidence="3" type="ORF">GL263_26865</name>
</gene>
<dbReference type="InterPro" id="IPR029063">
    <property type="entry name" value="SAM-dependent_MTases_sf"/>
</dbReference>
<organism evidence="3 4">
    <name type="scientific">Streptomyces durbertensis</name>
    <dbReference type="NCBI Taxonomy" id="2448886"/>
    <lineage>
        <taxon>Bacteria</taxon>
        <taxon>Bacillati</taxon>
        <taxon>Actinomycetota</taxon>
        <taxon>Actinomycetes</taxon>
        <taxon>Kitasatosporales</taxon>
        <taxon>Streptomycetaceae</taxon>
        <taxon>Streptomyces</taxon>
    </lineage>
</organism>
<evidence type="ECO:0000259" key="2">
    <source>
        <dbReference type="Pfam" id="PF13649"/>
    </source>
</evidence>
<feature type="domain" description="Methyltransferase" evidence="2">
    <location>
        <begin position="69"/>
        <end position="162"/>
    </location>
</feature>
<dbReference type="GO" id="GO:0008168">
    <property type="term" value="F:methyltransferase activity"/>
    <property type="evidence" value="ECO:0007669"/>
    <property type="project" value="UniProtKB-KW"/>
</dbReference>
<keyword evidence="3" id="KW-0808">Transferase</keyword>
<name>A0ABR6EP71_9ACTN</name>
<sequence length="263" mass="28796">MPRGGPDASWWDRRYETRRQEYIDRPETGARCRQALRGLDRFQRLSGGYRTYSRLTVAAAGADVPSPRVLELGAGHGRLARYVLARRPGARMTVSDVNPSVVEALRAGPLGRDRRIEVVRLDATAIDRPDDSYDVAVLTTSLHHLPPSGVAALLREGTRVARRLLVVDGWRNPLYLAGVPLMALTGGWAQAHDGFVSLRRMYGAAAVHALAARCGAPVRVRTRFVPPAYLAVLAERRKTARQGRTDGRTDEDSANRDGGGRAG</sequence>